<evidence type="ECO:0000256" key="5">
    <source>
        <dbReference type="SAM" id="MobiDB-lite"/>
    </source>
</evidence>
<feature type="region of interest" description="Disordered" evidence="5">
    <location>
        <begin position="356"/>
        <end position="383"/>
    </location>
</feature>
<feature type="compositionally biased region" description="Low complexity" evidence="5">
    <location>
        <begin position="778"/>
        <end position="791"/>
    </location>
</feature>
<dbReference type="EMBL" id="CP119893">
    <property type="protein sequence ID" value="WFD26203.1"/>
    <property type="molecule type" value="Genomic_DNA"/>
</dbReference>
<evidence type="ECO:0000259" key="6">
    <source>
        <dbReference type="PROSITE" id="PS51700"/>
    </source>
</evidence>
<evidence type="ECO:0000313" key="7">
    <source>
        <dbReference type="EMBL" id="WFD26203.1"/>
    </source>
</evidence>
<evidence type="ECO:0000256" key="3">
    <source>
        <dbReference type="ARBA" id="ARBA00022801"/>
    </source>
</evidence>
<dbReference type="GO" id="GO:0051307">
    <property type="term" value="P:meiotic chromosome separation"/>
    <property type="evidence" value="ECO:0007669"/>
    <property type="project" value="TreeGrafter"/>
</dbReference>
<dbReference type="PANTHER" id="PTHR12792">
    <property type="entry name" value="EXTRA SPINDLE POLES 1-RELATED"/>
    <property type="match status" value="1"/>
</dbReference>
<evidence type="ECO:0000256" key="1">
    <source>
        <dbReference type="ARBA" id="ARBA00000451"/>
    </source>
</evidence>
<comment type="catalytic activity">
    <reaction evidence="1">
        <text>All bonds known to be hydrolyzed by this endopeptidase have arginine in P1 and an acidic residue in P4. P6 is often occupied by an acidic residue or by a hydroxy-amino-acid residue, the phosphorylation of which enhances cleavage.</text>
        <dbReference type="EC" id="3.4.22.49"/>
    </reaction>
</comment>
<sequence length="1774" mass="189952">MASRPRRAAAGAAKSSARPPDVVLNCIAGGTAVRRTEVASLIAMLDASAIARSLSLYTSRSTAPTSAGVGWRCDMTGTCDEKRIRVAKQCVNAVLMALQSHVRACQARSAPPTDTIPVLIDCFRISMGVLCTENVSLSQMAPVALSVVRQLVDLTQHDKALTELVALHACLAGTGTEAVSVHEPGDARTRLLEASAFSLDGAGQAVSTPWVLDTCALLMTCAAALADVPTLQALCNSAAPWMEHARQSTDAPIADRTAYAAERAAAQVLGTARPTLECWQLRTTCLCFLAPAKKLDLAAFWDRVLSVSMTHARATGFASLCPQLSALWQQSVDGPTCAARDKWIAWCDDAAHTHHVSWRPTPRQDDEEPEAPPHTASASEPSSSAVQAAIEALATASRDPTALAAVGPSLEALGAPSTVPPALWPALDAALRAVVRAAMVPMSSEERAFLVEALRLLACNDAASLPSSLHVSMLHAARHLTSAVFAENQPDSHALCMTALLHASTACPKAMQHHMAALFFHYGSRLYAARRYAPASQYVAEACRVALLSDPDAPGTEPLQVLRQYQVLGGARQHLSDHAGAYDAYLAGWSHAGRTALTRASASTLRLSDPALAPMAKIAVAAHHISVFGLLQPSRFLDELQSLPPHARGAVLEHLADALEPMLPRDETPAALDLVLHEALDTYTVTHHPLERARVLCRRAELQLLRHTAPDWADMDACWPHVANDTPAGREVAITYHALQCWAAVLVEAYDEAAQALERIEPVAPRSVPRTRVRSGRARAPAPRRWTAAEPPRTPPRDASPDEATVACRPTHDTPVRSLGTLLLLLAEVLQQAGLVALQLRVLRLAVEQDPVPCDAPARLCEAWLALGAYDAVVAYMDGDHLSPSSPRALLVHAQVHAWRNDVTRATHAYEAAIDAAETTTPKTPAWNRLGQRATLWDLQARAADVYVTLCMTAGHGSMALAAQLHALRVRLRAVTLLCPSPTADSDVFGTSSESSAVAHAPSLTTRHLAMLHARLAHGLHTSYAALSAMYAKRGAVRDADAFASECVDFSATRGVPLVYAAALAWRADWRAASGAVESAWEDVAQASALVHGQLSEALPRLAIVAAELQGDSTYGAARDQLAQLAVACDVDRIWPDLHQRLACGEARACMDSDAERALTLLAPWESTSAAQAVMAQVWHARAHAALGADAVYGMLPEVAWSVPSVPISMKRVPTAVRTSLPLWERARAAANRVLKKAEVADVRDVRVALELLRDVVLTTSAITRPASIEAVAQEAHALTDAAVSVSVRRARADAHVLVPAKQAWCRWPPPPSSSEAVPDAASLAPGTGTLVVALSQNQRDLILARESPEYGTSVFTIPIDRQSRREGDEEAWDVHAVLHTLRELVQASNAGVQSAKDVGTALEARKAWWEERRALDAQLAQLLETVQTTWLGAFQGLFAPLPPPNAIEALATKLDAIIGRACAPHSRSHTTSPVLALPRMSVACLAAMPSYRDEDLEDWVHYAMDALQLSGAPVAQDEMDVDELVVDVRSALDEYHVRQASAQAASLSETHLCLVLDRGLCELPWESLPVLRARSVSRLTGLALIPPLRTLDRARTTFLLNPSGDLVRSEARFAPALRAEPTWRGTVGHAPVDGQVAQSLANSDTFLYVGHAGAEMYVHPIKLRELRQCAAAMLWGCSSGALRAQGAYDPVGTPYHYAVAQCPALLAALWDTTDRELDGVCEAVLRLVGLLPGAPRTEWLSLPRAVAAARTECKLPYLTGAACVVYGAPVCWQ</sequence>
<proteinExistence type="predicted"/>
<dbReference type="EC" id="3.4.22.49" evidence="2"/>
<gene>
    <name evidence="7" type="primary">ESP1</name>
    <name evidence="7" type="ORF">MNAN1_001180</name>
</gene>
<accession>A0AAF0EIK2</accession>
<dbReference type="InterPro" id="IPR011990">
    <property type="entry name" value="TPR-like_helical_dom_sf"/>
</dbReference>
<dbReference type="PANTHER" id="PTHR12792:SF0">
    <property type="entry name" value="SEPARIN"/>
    <property type="match status" value="1"/>
</dbReference>
<evidence type="ECO:0000256" key="4">
    <source>
        <dbReference type="ARBA" id="ARBA00022829"/>
    </source>
</evidence>
<evidence type="ECO:0000256" key="2">
    <source>
        <dbReference type="ARBA" id="ARBA00012489"/>
    </source>
</evidence>
<dbReference type="Gene3D" id="1.25.40.10">
    <property type="entry name" value="Tetratricopeptide repeat domain"/>
    <property type="match status" value="1"/>
</dbReference>
<dbReference type="GO" id="GO:0044732">
    <property type="term" value="C:mitotic spindle pole body"/>
    <property type="evidence" value="ECO:0007669"/>
    <property type="project" value="TreeGrafter"/>
</dbReference>
<feature type="domain" description="Peptidase C50" evidence="6">
    <location>
        <begin position="1594"/>
        <end position="1689"/>
    </location>
</feature>
<evidence type="ECO:0000313" key="8">
    <source>
        <dbReference type="Proteomes" id="UP001213623"/>
    </source>
</evidence>
<reference evidence="7" key="1">
    <citation type="submission" date="2023-03" db="EMBL/GenBank/DDBJ databases">
        <title>Mating type loci evolution in Malassezia.</title>
        <authorList>
            <person name="Coelho M.A."/>
        </authorList>
    </citation>
    <scope>NUCLEOTIDE SEQUENCE</scope>
    <source>
        <strain evidence="7">CBS 9557</strain>
    </source>
</reference>
<feature type="region of interest" description="Disordered" evidence="5">
    <location>
        <begin position="768"/>
        <end position="812"/>
    </location>
</feature>
<protein>
    <recommendedName>
        <fullName evidence="2">separase</fullName>
        <ecNumber evidence="2">3.4.22.49</ecNumber>
    </recommendedName>
</protein>
<dbReference type="InterPro" id="IPR030397">
    <property type="entry name" value="SEPARIN_core_dom"/>
</dbReference>
<dbReference type="GO" id="GO:0072686">
    <property type="term" value="C:mitotic spindle"/>
    <property type="evidence" value="ECO:0007669"/>
    <property type="project" value="TreeGrafter"/>
</dbReference>
<organism evidence="7 8">
    <name type="scientific">Malassezia nana</name>
    <dbReference type="NCBI Taxonomy" id="180528"/>
    <lineage>
        <taxon>Eukaryota</taxon>
        <taxon>Fungi</taxon>
        <taxon>Dikarya</taxon>
        <taxon>Basidiomycota</taxon>
        <taxon>Ustilaginomycotina</taxon>
        <taxon>Malasseziomycetes</taxon>
        <taxon>Malasseziales</taxon>
        <taxon>Malasseziaceae</taxon>
        <taxon>Malassezia</taxon>
    </lineage>
</organism>
<name>A0AAF0EIK2_9BASI</name>
<dbReference type="GO" id="GO:0004197">
    <property type="term" value="F:cysteine-type endopeptidase activity"/>
    <property type="evidence" value="ECO:0007669"/>
    <property type="project" value="InterPro"/>
</dbReference>
<dbReference type="Pfam" id="PF03568">
    <property type="entry name" value="Separin_C"/>
    <property type="match status" value="1"/>
</dbReference>
<dbReference type="PROSITE" id="PS51700">
    <property type="entry name" value="SEPARIN"/>
    <property type="match status" value="1"/>
</dbReference>
<dbReference type="InterPro" id="IPR005314">
    <property type="entry name" value="Peptidase_C50"/>
</dbReference>
<dbReference type="GO" id="GO:0006508">
    <property type="term" value="P:proteolysis"/>
    <property type="evidence" value="ECO:0007669"/>
    <property type="project" value="InterPro"/>
</dbReference>
<dbReference type="GO" id="GO:0005737">
    <property type="term" value="C:cytoplasm"/>
    <property type="evidence" value="ECO:0007669"/>
    <property type="project" value="TreeGrafter"/>
</dbReference>
<dbReference type="Proteomes" id="UP001213623">
    <property type="component" value="Chromosome 2"/>
</dbReference>
<dbReference type="GO" id="GO:0005634">
    <property type="term" value="C:nucleus"/>
    <property type="evidence" value="ECO:0007669"/>
    <property type="project" value="InterPro"/>
</dbReference>
<keyword evidence="3 7" id="KW-0378">Hydrolase</keyword>
<keyword evidence="4" id="KW-0159">Chromosome partition</keyword>
<keyword evidence="8" id="KW-1185">Reference proteome</keyword>